<organism evidence="1 2">
    <name type="scientific">Sporosarcina globispora</name>
    <name type="common">Bacillus globisporus</name>
    <dbReference type="NCBI Taxonomy" id="1459"/>
    <lineage>
        <taxon>Bacteria</taxon>
        <taxon>Bacillati</taxon>
        <taxon>Bacillota</taxon>
        <taxon>Bacilli</taxon>
        <taxon>Bacillales</taxon>
        <taxon>Caryophanaceae</taxon>
        <taxon>Sporosarcina</taxon>
    </lineage>
</organism>
<name>A0A0M0GIC5_SPOGL</name>
<accession>A0A0M0GIC5</accession>
<sequence>MKEIISTNVLVQNRFTMKKMLEIYQASKQFEGTTYLYSKHKAVDASNLSKLVSFLLTVKPQTSLKIIVEGNDVKNHLEHIKEMCNTYVAVLRMSKKRLINSAETFQL</sequence>
<reference evidence="2" key="1">
    <citation type="submission" date="2015-07" db="EMBL/GenBank/DDBJ databases">
        <title>Fjat-10036 dsm4.</title>
        <authorList>
            <person name="Liu B."/>
            <person name="Wang J."/>
            <person name="Zhu Y."/>
            <person name="Liu G."/>
            <person name="Chen Q."/>
            <person name="Chen Z."/>
            <person name="Lan J."/>
            <person name="Che J."/>
            <person name="Ge C."/>
            <person name="Shi H."/>
            <person name="Pan Z."/>
            <person name="Liu X."/>
        </authorList>
    </citation>
    <scope>NUCLEOTIDE SEQUENCE [LARGE SCALE GENOMIC DNA]</scope>
    <source>
        <strain evidence="2">DSM 4</strain>
    </source>
</reference>
<dbReference type="Proteomes" id="UP000037109">
    <property type="component" value="Unassembled WGS sequence"/>
</dbReference>
<proteinExistence type="predicted"/>
<dbReference type="RefSeq" id="WP_053436965.1">
    <property type="nucleotide sequence ID" value="NZ_LGUF01000007.1"/>
</dbReference>
<comment type="caution">
    <text evidence="1">The sequence shown here is derived from an EMBL/GenBank/DDBJ whole genome shotgun (WGS) entry which is preliminary data.</text>
</comment>
<keyword evidence="2" id="KW-1185">Reference proteome</keyword>
<evidence type="ECO:0000313" key="2">
    <source>
        <dbReference type="Proteomes" id="UP000037109"/>
    </source>
</evidence>
<dbReference type="InterPro" id="IPR035895">
    <property type="entry name" value="HPr-like_sf"/>
</dbReference>
<dbReference type="EMBL" id="LGUF01000007">
    <property type="protein sequence ID" value="KON89599.1"/>
    <property type="molecule type" value="Genomic_DNA"/>
</dbReference>
<gene>
    <name evidence="1" type="ORF">AF332_24090</name>
</gene>
<dbReference type="Gene3D" id="3.30.1340.10">
    <property type="entry name" value="HPr-like"/>
    <property type="match status" value="1"/>
</dbReference>
<dbReference type="OrthoDB" id="2872747at2"/>
<protein>
    <submittedName>
        <fullName evidence="1">Uncharacterized protein</fullName>
    </submittedName>
</protein>
<dbReference type="AlphaFoldDB" id="A0A0M0GIC5"/>
<dbReference type="PATRIC" id="fig|1459.3.peg.5312"/>
<evidence type="ECO:0000313" key="1">
    <source>
        <dbReference type="EMBL" id="KON89599.1"/>
    </source>
</evidence>
<dbReference type="SUPFAM" id="SSF55594">
    <property type="entry name" value="HPr-like"/>
    <property type="match status" value="1"/>
</dbReference>